<evidence type="ECO:0000313" key="1">
    <source>
        <dbReference type="EMBL" id="JAD92219.1"/>
    </source>
</evidence>
<accession>A0A0A9DUJ5</accession>
<reference evidence="1" key="2">
    <citation type="journal article" date="2015" name="Data Brief">
        <title>Shoot transcriptome of the giant reed, Arundo donax.</title>
        <authorList>
            <person name="Barrero R.A."/>
            <person name="Guerrero F.D."/>
            <person name="Moolhuijzen P."/>
            <person name="Goolsby J.A."/>
            <person name="Tidwell J."/>
            <person name="Bellgard S.E."/>
            <person name="Bellgard M.I."/>
        </authorList>
    </citation>
    <scope>NUCLEOTIDE SEQUENCE</scope>
    <source>
        <tissue evidence="1">Shoot tissue taken approximately 20 cm above the soil surface</tissue>
    </source>
</reference>
<name>A0A0A9DUJ5_ARUDO</name>
<dbReference type="EMBL" id="GBRH01205676">
    <property type="protein sequence ID" value="JAD92219.1"/>
    <property type="molecule type" value="Transcribed_RNA"/>
</dbReference>
<organism evidence="1">
    <name type="scientific">Arundo donax</name>
    <name type="common">Giant reed</name>
    <name type="synonym">Donax arundinaceus</name>
    <dbReference type="NCBI Taxonomy" id="35708"/>
    <lineage>
        <taxon>Eukaryota</taxon>
        <taxon>Viridiplantae</taxon>
        <taxon>Streptophyta</taxon>
        <taxon>Embryophyta</taxon>
        <taxon>Tracheophyta</taxon>
        <taxon>Spermatophyta</taxon>
        <taxon>Magnoliopsida</taxon>
        <taxon>Liliopsida</taxon>
        <taxon>Poales</taxon>
        <taxon>Poaceae</taxon>
        <taxon>PACMAD clade</taxon>
        <taxon>Arundinoideae</taxon>
        <taxon>Arundineae</taxon>
        <taxon>Arundo</taxon>
    </lineage>
</organism>
<reference evidence="1" key="1">
    <citation type="submission" date="2014-09" db="EMBL/GenBank/DDBJ databases">
        <authorList>
            <person name="Magalhaes I.L.F."/>
            <person name="Oliveira U."/>
            <person name="Santos F.R."/>
            <person name="Vidigal T.H.D.A."/>
            <person name="Brescovit A.D."/>
            <person name="Santos A.J."/>
        </authorList>
    </citation>
    <scope>NUCLEOTIDE SEQUENCE</scope>
    <source>
        <tissue evidence="1">Shoot tissue taken approximately 20 cm above the soil surface</tissue>
    </source>
</reference>
<sequence length="27" mass="3082">MKKGTPIFTSQVLKHVAQDKSYSMKEV</sequence>
<proteinExistence type="predicted"/>
<dbReference type="AlphaFoldDB" id="A0A0A9DUJ5"/>
<protein>
    <submittedName>
        <fullName evidence="1">Uncharacterized protein</fullName>
    </submittedName>
</protein>